<dbReference type="AlphaFoldDB" id="A0A2P5TK38"/>
<proteinExistence type="predicted"/>
<evidence type="ECO:0000313" key="1">
    <source>
        <dbReference type="EMBL" id="PPL15463.1"/>
    </source>
</evidence>
<dbReference type="Proteomes" id="UP000242231">
    <property type="component" value="Unassembled WGS sequence"/>
</dbReference>
<keyword evidence="2" id="KW-1185">Reference proteome</keyword>
<comment type="caution">
    <text evidence="1">The sequence shown here is derived from an EMBL/GenBank/DDBJ whole genome shotgun (WGS) entry which is preliminary data.</text>
</comment>
<dbReference type="OrthoDB" id="4070623at2"/>
<sequence>MQYRSTPGRPELFPELPVAVQGFKPQVDALPWILTRVTHSLSASGYTTGLELEVKTDQLPE</sequence>
<evidence type="ECO:0000313" key="2">
    <source>
        <dbReference type="Proteomes" id="UP000242231"/>
    </source>
</evidence>
<dbReference type="EMBL" id="MPZM01000031">
    <property type="protein sequence ID" value="PPL15463.1"/>
    <property type="molecule type" value="Genomic_DNA"/>
</dbReference>
<dbReference type="RefSeq" id="WP_104487053.1">
    <property type="nucleotide sequence ID" value="NZ_BMYB01000002.1"/>
</dbReference>
<organism evidence="1 2">
    <name type="scientific">Oceanisphaera arctica</name>
    <dbReference type="NCBI Taxonomy" id="641510"/>
    <lineage>
        <taxon>Bacteria</taxon>
        <taxon>Pseudomonadati</taxon>
        <taxon>Pseudomonadota</taxon>
        <taxon>Gammaproteobacteria</taxon>
        <taxon>Aeromonadales</taxon>
        <taxon>Aeromonadaceae</taxon>
        <taxon>Oceanisphaera</taxon>
    </lineage>
</organism>
<gene>
    <name evidence="1" type="ORF">UN63_12345</name>
</gene>
<reference evidence="2" key="1">
    <citation type="submission" date="2016-11" db="EMBL/GenBank/DDBJ databases">
        <authorList>
            <person name="Sisinthy S."/>
            <person name="Ara S."/>
            <person name="Gundlapally S.R."/>
        </authorList>
    </citation>
    <scope>NUCLEOTIDE SEQUENCE [LARGE SCALE GENOMIC DNA]</scope>
    <source>
        <strain evidence="2">V1-41</strain>
    </source>
</reference>
<protein>
    <submittedName>
        <fullName evidence="1">Uncharacterized protein</fullName>
    </submittedName>
</protein>
<name>A0A2P5TK38_9GAMM</name>
<accession>A0A2P5TK38</accession>